<evidence type="ECO:0000256" key="1">
    <source>
        <dbReference type="SAM" id="MobiDB-lite"/>
    </source>
</evidence>
<proteinExistence type="predicted"/>
<feature type="compositionally biased region" description="Basic and acidic residues" evidence="1">
    <location>
        <begin position="757"/>
        <end position="769"/>
    </location>
</feature>
<dbReference type="AlphaFoldDB" id="E6PKN5"/>
<keyword evidence="2" id="KW-0347">Helicase</keyword>
<organism evidence="2">
    <name type="scientific">mine drainage metagenome</name>
    <dbReference type="NCBI Taxonomy" id="410659"/>
    <lineage>
        <taxon>unclassified sequences</taxon>
        <taxon>metagenomes</taxon>
        <taxon>ecological metagenomes</taxon>
    </lineage>
</organism>
<name>E6PKN5_9ZZZZ</name>
<keyword evidence="2" id="KW-0547">Nucleotide-binding</keyword>
<dbReference type="GO" id="GO:0004386">
    <property type="term" value="F:helicase activity"/>
    <property type="evidence" value="ECO:0007669"/>
    <property type="project" value="UniProtKB-KW"/>
</dbReference>
<feature type="compositionally biased region" description="Polar residues" evidence="1">
    <location>
        <begin position="770"/>
        <end position="786"/>
    </location>
</feature>
<dbReference type="EMBL" id="CABM01000005">
    <property type="protein sequence ID" value="CBH95486.1"/>
    <property type="molecule type" value="Genomic_DNA"/>
</dbReference>
<evidence type="ECO:0000313" key="2">
    <source>
        <dbReference type="EMBL" id="CBH95486.1"/>
    </source>
</evidence>
<accession>E6PKN5</accession>
<keyword evidence="2" id="KW-0067">ATP-binding</keyword>
<sequence length="864" mass="94188">MHATAVQAVGVAVLAAPADHPRPLAPVRAYMASAMENYFDQHKSRSEAVESIRAANAARARGSPKRPMPPPLAPMGVAATVGLGKSRQVDAQVLMAKAAGLPILILTPTHELADEYCHRNPGAVHYFGRKAPQDGLNSTEQGDHTCYKIDPVSRAGDNNHRPAQSLCKTCPNGASGVLHFVRDAARVEKCREFFKVNGLDPAKTPPCHFLHLGLPKQLSAQILVAPAAGFSEAMAIWQEHDGHVITRQAQRLVIVDERTAMAREIDVGPGHVSTWRDRLPSLRERTAKTIARLSRRENLDEHDQDELGKARALLDLLPKIEALFQDLGAWIGSDQALDAERVINLHKQIQRAGASMTGTADWEGISYDADDDEFFIPLRALSTLAQNCKDGTLRQEAGHLFLYEVSPVIEWAIRSGSIIFLDATMSIPMRQLITAVDGAIHEAQAKQNMVVTRHMGHLYARGQVKSKEYPRAAKTYMSDLEKIAAQLPRPAAVITHKSYLRYAQEAHQAPLAALNAAGEFKSKRGVAVGWYGKHERGQNDWKKHHLALVGMPLLSPERIAGLYAAIRAALALAGLYRPEWDRIMDDGKANHGVRLPTQPEVRGWLLDEYAQTVAQAIGRNRAVNHDGPPLTVQLWGGLQSAEFDAALGRYGVTIHDRVQNTVHRTAEDYYNRGGGVDAIDEAVNALLESGATVSRSAVRQSIQAANRAAPRDTTISARLTELRAQGKLPPASAGGRPRKNLFPCIQDLEDMGTGFQGEDKDNGRGKENPELQTPTSARRDGSSGQHSADPKPADATGSPLLDIVAPGGQEQSDALDGRECTDLDHEWAADAVAELERICAEIDYEVELEHQGHHDQTNHPGDSS</sequence>
<protein>
    <submittedName>
        <fullName evidence="2">Putative DNA or RNA helicases of superfamily II (Modular protein)</fullName>
    </submittedName>
</protein>
<reference evidence="2" key="1">
    <citation type="submission" date="2009-10" db="EMBL/GenBank/DDBJ databases">
        <title>Diversity of trophic interactions inside an arsenic-rich microbial ecosystem.</title>
        <authorList>
            <person name="Bertin P.N."/>
            <person name="Heinrich-Salmeron A."/>
            <person name="Pelletier E."/>
            <person name="Goulhen-Chollet F."/>
            <person name="Arsene-Ploetze F."/>
            <person name="Gallien S."/>
            <person name="Calteau A."/>
            <person name="Vallenet D."/>
            <person name="Casiot C."/>
            <person name="Chane-Woon-Ming B."/>
            <person name="Giloteaux L."/>
            <person name="Barakat M."/>
            <person name="Bonnefoy V."/>
            <person name="Bruneel O."/>
            <person name="Chandler M."/>
            <person name="Cleiss J."/>
            <person name="Duran R."/>
            <person name="Elbaz-Poulichet F."/>
            <person name="Fonknechten N."/>
            <person name="Lauga B."/>
            <person name="Mornico D."/>
            <person name="Ortet P."/>
            <person name="Schaeffer C."/>
            <person name="Siguier P."/>
            <person name="Alexander Thil Smith A."/>
            <person name="Van Dorsselaer A."/>
            <person name="Weissenbach J."/>
            <person name="Medigue C."/>
            <person name="Le Paslier D."/>
        </authorList>
    </citation>
    <scope>NUCLEOTIDE SEQUENCE</scope>
</reference>
<gene>
    <name evidence="2" type="ORF">CARN2_0886</name>
</gene>
<feature type="region of interest" description="Disordered" evidence="1">
    <location>
        <begin position="750"/>
        <end position="818"/>
    </location>
</feature>
<comment type="caution">
    <text evidence="2">The sequence shown here is derived from an EMBL/GenBank/DDBJ whole genome shotgun (WGS) entry which is preliminary data.</text>
</comment>
<keyword evidence="2" id="KW-0378">Hydrolase</keyword>